<dbReference type="KEGG" id="adv:DJ533_05705"/>
<protein>
    <submittedName>
        <fullName evidence="3">DUF2147 domain-containing protein</fullName>
    </submittedName>
</protein>
<keyword evidence="1" id="KW-0732">Signal</keyword>
<feature type="chain" id="PRO_5015690123" evidence="1">
    <location>
        <begin position="23"/>
        <end position="149"/>
    </location>
</feature>
<name>A0A2S2FAX8_9GAMM</name>
<dbReference type="PANTHER" id="PTHR36919">
    <property type="entry name" value="BLR1215 PROTEIN"/>
    <property type="match status" value="1"/>
</dbReference>
<dbReference type="InterPro" id="IPR019223">
    <property type="entry name" value="DUF2147"/>
</dbReference>
<dbReference type="RefSeq" id="WP_065994330.1">
    <property type="nucleotide sequence ID" value="NZ_CP029397.2"/>
</dbReference>
<sequence>MKTQIKIATFLLGFCISTLALAQDISGIWQQIDDQSGEAKAQISFKKDSVGRYTGTIIKITPRPGYTPKELCVNCPAPYTNKPVLGLNIITGLKHIKDKDYDQGKILDPLTGKTYNLKAKLNQNGKILRLRGYLGTAVLGRSQTWIRVE</sequence>
<evidence type="ECO:0000256" key="1">
    <source>
        <dbReference type="SAM" id="SignalP"/>
    </source>
</evidence>
<dbReference type="PANTHER" id="PTHR36919:SF3">
    <property type="entry name" value="BLL5882 PROTEIN"/>
    <property type="match status" value="1"/>
</dbReference>
<dbReference type="EMBL" id="CP029397">
    <property type="protein sequence ID" value="AWL28113.1"/>
    <property type="molecule type" value="Genomic_DNA"/>
</dbReference>
<dbReference type="AlphaFoldDB" id="A0A2S2FAX8"/>
<proteinExistence type="predicted"/>
<dbReference type="Proteomes" id="UP000245977">
    <property type="component" value="Chromosome"/>
</dbReference>
<evidence type="ECO:0000259" key="2">
    <source>
        <dbReference type="Pfam" id="PF09917"/>
    </source>
</evidence>
<reference evidence="3" key="1">
    <citation type="submission" date="2019-08" db="EMBL/GenBank/DDBJ databases">
        <title>The complete genome of Acinetobacter defluvii strain WCHAD010030.</title>
        <authorList>
            <person name="Hu Y."/>
            <person name="Qin J."/>
            <person name="Feng Y."/>
            <person name="Zong Z."/>
        </authorList>
    </citation>
    <scope>NUCLEOTIDE SEQUENCE</scope>
    <source>
        <strain evidence="3">WCHA30</strain>
    </source>
</reference>
<accession>A0A2S2FAX8</accession>
<feature type="signal peptide" evidence="1">
    <location>
        <begin position="1"/>
        <end position="22"/>
    </location>
</feature>
<dbReference type="OrthoDB" id="9814399at2"/>
<feature type="domain" description="DUF2147" evidence="2">
    <location>
        <begin position="27"/>
        <end position="147"/>
    </location>
</feature>
<organism evidence="3 4">
    <name type="scientific">Acinetobacter defluvii</name>
    <dbReference type="NCBI Taxonomy" id="1871111"/>
    <lineage>
        <taxon>Bacteria</taxon>
        <taxon>Pseudomonadati</taxon>
        <taxon>Pseudomonadota</taxon>
        <taxon>Gammaproteobacteria</taxon>
        <taxon>Moraxellales</taxon>
        <taxon>Moraxellaceae</taxon>
        <taxon>Acinetobacter</taxon>
    </lineage>
</organism>
<evidence type="ECO:0000313" key="3">
    <source>
        <dbReference type="EMBL" id="AWL28113.1"/>
    </source>
</evidence>
<keyword evidence="4" id="KW-1185">Reference proteome</keyword>
<dbReference type="Pfam" id="PF09917">
    <property type="entry name" value="DUF2147"/>
    <property type="match status" value="1"/>
</dbReference>
<evidence type="ECO:0000313" key="4">
    <source>
        <dbReference type="Proteomes" id="UP000245977"/>
    </source>
</evidence>
<gene>
    <name evidence="3" type="ORF">DJ533_05705</name>
</gene>
<dbReference type="Gene3D" id="2.40.128.520">
    <property type="match status" value="1"/>
</dbReference>